<feature type="region of interest" description="Disordered" evidence="4">
    <location>
        <begin position="1"/>
        <end position="22"/>
    </location>
</feature>
<evidence type="ECO:0000313" key="7">
    <source>
        <dbReference type="EMBL" id="AWB25267.1"/>
    </source>
</evidence>
<dbReference type="InterPro" id="IPR014757">
    <property type="entry name" value="Tscrpt_reg_IclR_C"/>
</dbReference>
<dbReference type="Gene3D" id="3.30.450.40">
    <property type="match status" value="1"/>
</dbReference>
<proteinExistence type="predicted"/>
<dbReference type="GO" id="GO:0003700">
    <property type="term" value="F:DNA-binding transcription factor activity"/>
    <property type="evidence" value="ECO:0007669"/>
    <property type="project" value="TreeGrafter"/>
</dbReference>
<dbReference type="InterPro" id="IPR036390">
    <property type="entry name" value="WH_DNA-bd_sf"/>
</dbReference>
<dbReference type="KEGG" id="mee:DA075_30520"/>
<dbReference type="SUPFAM" id="SSF55781">
    <property type="entry name" value="GAF domain-like"/>
    <property type="match status" value="1"/>
</dbReference>
<evidence type="ECO:0000256" key="4">
    <source>
        <dbReference type="SAM" id="MobiDB-lite"/>
    </source>
</evidence>
<feature type="domain" description="IclR-ED" evidence="6">
    <location>
        <begin position="98"/>
        <end position="284"/>
    </location>
</feature>
<feature type="compositionally biased region" description="Basic residues" evidence="4">
    <location>
        <begin position="302"/>
        <end position="311"/>
    </location>
</feature>
<keyword evidence="3" id="KW-0804">Transcription</keyword>
<dbReference type="EMBL" id="CP028844">
    <property type="protein sequence ID" value="AWB25267.1"/>
    <property type="molecule type" value="Genomic_DNA"/>
</dbReference>
<dbReference type="SUPFAM" id="SSF46785">
    <property type="entry name" value="Winged helix' DNA-binding domain"/>
    <property type="match status" value="1"/>
</dbReference>
<dbReference type="Pfam" id="PF01614">
    <property type="entry name" value="IclR_C"/>
    <property type="match status" value="1"/>
</dbReference>
<keyword evidence="1" id="KW-0805">Transcription regulation</keyword>
<dbReference type="Pfam" id="PF09339">
    <property type="entry name" value="HTH_IclR"/>
    <property type="match status" value="1"/>
</dbReference>
<evidence type="ECO:0000259" key="5">
    <source>
        <dbReference type="PROSITE" id="PS51077"/>
    </source>
</evidence>
<evidence type="ECO:0000313" key="8">
    <source>
        <dbReference type="Proteomes" id="UP000244755"/>
    </source>
</evidence>
<dbReference type="PANTHER" id="PTHR30136">
    <property type="entry name" value="HELIX-TURN-HELIX TRANSCRIPTIONAL REGULATOR, ICLR FAMILY"/>
    <property type="match status" value="1"/>
</dbReference>
<evidence type="ECO:0000259" key="6">
    <source>
        <dbReference type="PROSITE" id="PS51078"/>
    </source>
</evidence>
<feature type="region of interest" description="Disordered" evidence="4">
    <location>
        <begin position="289"/>
        <end position="311"/>
    </location>
</feature>
<dbReference type="PROSITE" id="PS51077">
    <property type="entry name" value="HTH_ICLR"/>
    <property type="match status" value="1"/>
</dbReference>
<reference evidence="7 8" key="1">
    <citation type="submission" date="2018-04" db="EMBL/GenBank/DDBJ databases">
        <title>Methylobacterium sp. PR1016A genome.</title>
        <authorList>
            <person name="Park W."/>
        </authorList>
    </citation>
    <scope>NUCLEOTIDE SEQUENCE [LARGE SCALE GENOMIC DNA]</scope>
    <source>
        <strain evidence="7 8">PR1016A</strain>
    </source>
</reference>
<dbReference type="PROSITE" id="PS51078">
    <property type="entry name" value="ICLR_ED"/>
    <property type="match status" value="1"/>
</dbReference>
<dbReference type="InterPro" id="IPR029016">
    <property type="entry name" value="GAF-like_dom_sf"/>
</dbReference>
<sequence length="311" mass="32381">MESDRSRGKNSPPQGRDASVKGSAFLMSTIEGRGVQSVEVGARILHAMVEIGAAAMLRDIAARADIASAQAHAYLVSFRKTGLVEQDPQSGRYRLGPFALQLGLARMRQVDTLRVAATAASDLATEFGLMVTLSVWGTHGATIVQVQEAEVPIHVNLRAGGVYTLTGTATGRLFAAYLPPRIVEPLVEAELRAGPQGRGIGVPTSLSALAKAAERIRHEGCSTTAGSPVPGINAIAVPIFDHTGQLQCALTLIGPESVVDIGEASPAVARARAFAQDISAKLGYAADRIEAEAEPPGPGGARPRRAARAEG</sequence>
<dbReference type="AlphaFoldDB" id="A0A2R4WUP1"/>
<dbReference type="Proteomes" id="UP000244755">
    <property type="component" value="Chromosome 2"/>
</dbReference>
<evidence type="ECO:0000256" key="3">
    <source>
        <dbReference type="ARBA" id="ARBA00023163"/>
    </source>
</evidence>
<dbReference type="OrthoDB" id="9807558at2"/>
<dbReference type="InterPro" id="IPR036388">
    <property type="entry name" value="WH-like_DNA-bd_sf"/>
</dbReference>
<gene>
    <name evidence="7" type="ORF">DA075_30520</name>
</gene>
<dbReference type="Gene3D" id="1.10.10.10">
    <property type="entry name" value="Winged helix-like DNA-binding domain superfamily/Winged helix DNA-binding domain"/>
    <property type="match status" value="1"/>
</dbReference>
<dbReference type="SMART" id="SM00346">
    <property type="entry name" value="HTH_ICLR"/>
    <property type="match status" value="1"/>
</dbReference>
<dbReference type="GO" id="GO:0003677">
    <property type="term" value="F:DNA binding"/>
    <property type="evidence" value="ECO:0007669"/>
    <property type="project" value="UniProtKB-KW"/>
</dbReference>
<accession>A0A2R4WUP1</accession>
<dbReference type="InterPro" id="IPR050707">
    <property type="entry name" value="HTH_MetabolicPath_Reg"/>
</dbReference>
<keyword evidence="2" id="KW-0238">DNA-binding</keyword>
<protein>
    <submittedName>
        <fullName evidence="7">IclR family transcriptional regulator</fullName>
    </submittedName>
</protein>
<dbReference type="PANTHER" id="PTHR30136:SF8">
    <property type="entry name" value="TRANSCRIPTIONAL REGULATORY PROTEIN"/>
    <property type="match status" value="1"/>
</dbReference>
<keyword evidence="8" id="KW-1185">Reference proteome</keyword>
<feature type="domain" description="HTH iclR-type" evidence="5">
    <location>
        <begin position="35"/>
        <end position="97"/>
    </location>
</feature>
<dbReference type="GO" id="GO:0045892">
    <property type="term" value="P:negative regulation of DNA-templated transcription"/>
    <property type="evidence" value="ECO:0007669"/>
    <property type="project" value="TreeGrafter"/>
</dbReference>
<organism evidence="7 8">
    <name type="scientific">Methylobacterium currus</name>
    <dbReference type="NCBI Taxonomy" id="2051553"/>
    <lineage>
        <taxon>Bacteria</taxon>
        <taxon>Pseudomonadati</taxon>
        <taxon>Pseudomonadota</taxon>
        <taxon>Alphaproteobacteria</taxon>
        <taxon>Hyphomicrobiales</taxon>
        <taxon>Methylobacteriaceae</taxon>
        <taxon>Methylobacterium</taxon>
    </lineage>
</organism>
<evidence type="ECO:0000256" key="1">
    <source>
        <dbReference type="ARBA" id="ARBA00023015"/>
    </source>
</evidence>
<dbReference type="InterPro" id="IPR005471">
    <property type="entry name" value="Tscrpt_reg_IclR_N"/>
</dbReference>
<evidence type="ECO:0000256" key="2">
    <source>
        <dbReference type="ARBA" id="ARBA00023125"/>
    </source>
</evidence>
<name>A0A2R4WUP1_9HYPH</name>